<proteinExistence type="predicted"/>
<dbReference type="GO" id="GO:0006979">
    <property type="term" value="P:response to oxidative stress"/>
    <property type="evidence" value="ECO:0007669"/>
    <property type="project" value="InterPro"/>
</dbReference>
<dbReference type="InterPro" id="IPR010255">
    <property type="entry name" value="Haem_peroxidase_sf"/>
</dbReference>
<evidence type="ECO:0000313" key="2">
    <source>
        <dbReference type="EMBL" id="OAE28804.1"/>
    </source>
</evidence>
<gene>
    <name evidence="2" type="ORF">AXG93_3096s1180</name>
</gene>
<organism evidence="2 3">
    <name type="scientific">Marchantia polymorpha subsp. ruderalis</name>
    <dbReference type="NCBI Taxonomy" id="1480154"/>
    <lineage>
        <taxon>Eukaryota</taxon>
        <taxon>Viridiplantae</taxon>
        <taxon>Streptophyta</taxon>
        <taxon>Embryophyta</taxon>
        <taxon>Marchantiophyta</taxon>
        <taxon>Marchantiopsida</taxon>
        <taxon>Marchantiidae</taxon>
        <taxon>Marchantiales</taxon>
        <taxon>Marchantiaceae</taxon>
        <taxon>Marchantia</taxon>
    </lineage>
</organism>
<dbReference type="Proteomes" id="UP000077202">
    <property type="component" value="Unassembled WGS sequence"/>
</dbReference>
<dbReference type="Gene3D" id="1.10.420.10">
    <property type="entry name" value="Peroxidase, domain 2"/>
    <property type="match status" value="1"/>
</dbReference>
<dbReference type="GO" id="GO:0004601">
    <property type="term" value="F:peroxidase activity"/>
    <property type="evidence" value="ECO:0007669"/>
    <property type="project" value="InterPro"/>
</dbReference>
<feature type="region of interest" description="Disordered" evidence="1">
    <location>
        <begin position="227"/>
        <end position="247"/>
    </location>
</feature>
<reference evidence="2" key="1">
    <citation type="submission" date="2016-03" db="EMBL/GenBank/DDBJ databases">
        <title>Mechanisms controlling the formation of the plant cell surface in tip-growing cells are functionally conserved among land plants.</title>
        <authorList>
            <person name="Honkanen S."/>
            <person name="Jones V.A."/>
            <person name="Morieri G."/>
            <person name="Champion C."/>
            <person name="Hetherington A.J."/>
            <person name="Kelly S."/>
            <person name="Saint-Marcoux D."/>
            <person name="Proust H."/>
            <person name="Prescott H."/>
            <person name="Dolan L."/>
        </authorList>
    </citation>
    <scope>NUCLEOTIDE SEQUENCE [LARGE SCALE GENOMIC DNA]</scope>
    <source>
        <tissue evidence="2">Whole gametophyte</tissue>
    </source>
</reference>
<protein>
    <submittedName>
        <fullName evidence="2">Uncharacterized protein</fullName>
    </submittedName>
</protein>
<evidence type="ECO:0000256" key="1">
    <source>
        <dbReference type="SAM" id="MobiDB-lite"/>
    </source>
</evidence>
<name>A0A176W734_MARPO</name>
<dbReference type="GO" id="GO:0020037">
    <property type="term" value="F:heme binding"/>
    <property type="evidence" value="ECO:0007669"/>
    <property type="project" value="InterPro"/>
</dbReference>
<comment type="caution">
    <text evidence="2">The sequence shown here is derived from an EMBL/GenBank/DDBJ whole genome shotgun (WGS) entry which is preliminary data.</text>
</comment>
<dbReference type="SUPFAM" id="SSF48113">
    <property type="entry name" value="Heme-dependent peroxidases"/>
    <property type="match status" value="1"/>
</dbReference>
<dbReference type="EMBL" id="LVLJ01001664">
    <property type="protein sequence ID" value="OAE28804.1"/>
    <property type="molecule type" value="Genomic_DNA"/>
</dbReference>
<keyword evidence="3" id="KW-1185">Reference proteome</keyword>
<evidence type="ECO:0000313" key="3">
    <source>
        <dbReference type="Proteomes" id="UP000077202"/>
    </source>
</evidence>
<sequence length="247" mass="26989">MYDLNAMPGTTDSSLDTTFANLLRTLCPSDESQTFVRELDATNGTFDNEYFKVVKSQRGLTVPIRCCPHQHPFPLQGETSSDVRQEIEKSAKVCPLGKVPSEQFAATVGKTVTERPPTFQSLGARPKMFRLKAGEGCGLIRRSKALTQSLRLGLIFSFFAFYQQPSSGTSEGRHSEGHLSSVPASCTPTAIQLSKIAEAAMLPYCILHCPLFSYFCVVPSSYCDDEYSPSSSTLSSGKVEFDRGEGP</sequence>
<dbReference type="AlphaFoldDB" id="A0A176W734"/>
<accession>A0A176W734</accession>